<proteinExistence type="predicted"/>
<dbReference type="PROSITE" id="PS00028">
    <property type="entry name" value="ZINC_FINGER_C2H2_1"/>
    <property type="match status" value="1"/>
</dbReference>
<dbReference type="InterPro" id="IPR036236">
    <property type="entry name" value="Znf_C2H2_sf"/>
</dbReference>
<dbReference type="InParanoid" id="A0A067NTM6"/>
<dbReference type="Gene3D" id="3.30.160.60">
    <property type="entry name" value="Classic Zinc Finger"/>
    <property type="match status" value="2"/>
</dbReference>
<dbReference type="STRING" id="1137138.A0A067NTM6"/>
<dbReference type="OrthoDB" id="8922241at2759"/>
<dbReference type="InterPro" id="IPR013087">
    <property type="entry name" value="Znf_C2H2_type"/>
</dbReference>
<dbReference type="PANTHER" id="PTHR23235">
    <property type="entry name" value="KRUEPPEL-LIKE TRANSCRIPTION FACTOR"/>
    <property type="match status" value="1"/>
</dbReference>
<evidence type="ECO:0000256" key="1">
    <source>
        <dbReference type="ARBA" id="ARBA00022723"/>
    </source>
</evidence>
<feature type="compositionally biased region" description="Basic and acidic residues" evidence="5">
    <location>
        <begin position="270"/>
        <end position="282"/>
    </location>
</feature>
<keyword evidence="3" id="KW-0862">Zinc</keyword>
<evidence type="ECO:0000256" key="3">
    <source>
        <dbReference type="ARBA" id="ARBA00022833"/>
    </source>
</evidence>
<dbReference type="PROSITE" id="PS50157">
    <property type="entry name" value="ZINC_FINGER_C2H2_2"/>
    <property type="match status" value="2"/>
</dbReference>
<feature type="region of interest" description="Disordered" evidence="5">
    <location>
        <begin position="1"/>
        <end position="35"/>
    </location>
</feature>
<evidence type="ECO:0000259" key="6">
    <source>
        <dbReference type="PROSITE" id="PS50157"/>
    </source>
</evidence>
<feature type="region of interest" description="Disordered" evidence="5">
    <location>
        <begin position="189"/>
        <end position="316"/>
    </location>
</feature>
<feature type="region of interest" description="Disordered" evidence="5">
    <location>
        <begin position="50"/>
        <end position="70"/>
    </location>
</feature>
<evidence type="ECO:0000256" key="5">
    <source>
        <dbReference type="SAM" id="MobiDB-lite"/>
    </source>
</evidence>
<reference evidence="8" key="1">
    <citation type="journal article" date="2014" name="Proc. Natl. Acad. Sci. U.S.A.">
        <title>Extensive sampling of basidiomycete genomes demonstrates inadequacy of the white-rot/brown-rot paradigm for wood decay fungi.</title>
        <authorList>
            <person name="Riley R."/>
            <person name="Salamov A.A."/>
            <person name="Brown D.W."/>
            <person name="Nagy L.G."/>
            <person name="Floudas D."/>
            <person name="Held B.W."/>
            <person name="Levasseur A."/>
            <person name="Lombard V."/>
            <person name="Morin E."/>
            <person name="Otillar R."/>
            <person name="Lindquist E.A."/>
            <person name="Sun H."/>
            <person name="LaButti K.M."/>
            <person name="Schmutz J."/>
            <person name="Jabbour D."/>
            <person name="Luo H."/>
            <person name="Baker S.E."/>
            <person name="Pisabarro A.G."/>
            <person name="Walton J.D."/>
            <person name="Blanchette R.A."/>
            <person name="Henrissat B."/>
            <person name="Martin F."/>
            <person name="Cullen D."/>
            <person name="Hibbett D.S."/>
            <person name="Grigoriev I.V."/>
        </authorList>
    </citation>
    <scope>NUCLEOTIDE SEQUENCE [LARGE SCALE GENOMIC DNA]</scope>
    <source>
        <strain evidence="8">PC15</strain>
    </source>
</reference>
<feature type="compositionally biased region" description="Acidic residues" evidence="5">
    <location>
        <begin position="295"/>
        <end position="304"/>
    </location>
</feature>
<dbReference type="VEuPathDB" id="FungiDB:PLEOSDRAFT_1102393"/>
<dbReference type="Pfam" id="PF00096">
    <property type="entry name" value="zf-C2H2"/>
    <property type="match status" value="2"/>
</dbReference>
<evidence type="ECO:0000313" key="7">
    <source>
        <dbReference type="EMBL" id="KDQ31428.1"/>
    </source>
</evidence>
<accession>A0A067NTM6</accession>
<keyword evidence="2 4" id="KW-0863">Zinc-finger</keyword>
<dbReference type="HOGENOM" id="CLU_045855_0_0_1"/>
<feature type="region of interest" description="Disordered" evidence="5">
    <location>
        <begin position="88"/>
        <end position="168"/>
    </location>
</feature>
<keyword evidence="1" id="KW-0479">Metal-binding</keyword>
<sequence length="349" mass="38490">MARLDTAASASDVRKEATQRRVAIKNKTPSSSGTWPCTMNGCNKQFAREADLKRHQRTTKSHSNPGFACPQCDAAFTRMDALRRHQRSRHNGVVIDMLEPTSSQERLEPPSESRSSSATPSLKGKERADVTYEGPAYYRPYPSSANPSTTRLPPIFTTPPIGLPTSATRFGESTSVSYHSVHGHDQSYYSTSQYRLRPSESATRRDHDRSDSVSSSDTSRPPTPPADGYVSGQNGADRFSRAPPVIDPSLESHNEVSSSTQAYRVPYSGRDSRSPSREDPMKGRKCAYKRQEISDSSDESDDDVPPSSSKYIRHKISPGRAAMENIYTEDGQPMLNPAELLTQESLASP</sequence>
<gene>
    <name evidence="7" type="ORF">PLEOSDRAFT_1102393</name>
</gene>
<evidence type="ECO:0000313" key="8">
    <source>
        <dbReference type="Proteomes" id="UP000027073"/>
    </source>
</evidence>
<feature type="domain" description="C2H2-type" evidence="6">
    <location>
        <begin position="67"/>
        <end position="92"/>
    </location>
</feature>
<protein>
    <recommendedName>
        <fullName evidence="6">C2H2-type domain-containing protein</fullName>
    </recommendedName>
</protein>
<dbReference type="SMART" id="SM00355">
    <property type="entry name" value="ZnF_C2H2"/>
    <property type="match status" value="2"/>
</dbReference>
<name>A0A067NTM6_PLEO1</name>
<feature type="compositionally biased region" description="Basic and acidic residues" evidence="5">
    <location>
        <begin position="202"/>
        <end position="211"/>
    </location>
</feature>
<dbReference type="EMBL" id="KL198006">
    <property type="protein sequence ID" value="KDQ31428.1"/>
    <property type="molecule type" value="Genomic_DNA"/>
</dbReference>
<evidence type="ECO:0000256" key="4">
    <source>
        <dbReference type="PROSITE-ProRule" id="PRU00042"/>
    </source>
</evidence>
<dbReference type="AlphaFoldDB" id="A0A067NTM6"/>
<dbReference type="GO" id="GO:0008270">
    <property type="term" value="F:zinc ion binding"/>
    <property type="evidence" value="ECO:0007669"/>
    <property type="project" value="UniProtKB-KW"/>
</dbReference>
<dbReference type="Proteomes" id="UP000027073">
    <property type="component" value="Unassembled WGS sequence"/>
</dbReference>
<evidence type="ECO:0000256" key="2">
    <source>
        <dbReference type="ARBA" id="ARBA00022771"/>
    </source>
</evidence>
<feature type="domain" description="C2H2-type" evidence="6">
    <location>
        <begin position="35"/>
        <end position="65"/>
    </location>
</feature>
<organism evidence="7 8">
    <name type="scientific">Pleurotus ostreatus (strain PC15)</name>
    <name type="common">Oyster mushroom</name>
    <dbReference type="NCBI Taxonomy" id="1137138"/>
    <lineage>
        <taxon>Eukaryota</taxon>
        <taxon>Fungi</taxon>
        <taxon>Dikarya</taxon>
        <taxon>Basidiomycota</taxon>
        <taxon>Agaricomycotina</taxon>
        <taxon>Agaricomycetes</taxon>
        <taxon>Agaricomycetidae</taxon>
        <taxon>Agaricales</taxon>
        <taxon>Pleurotineae</taxon>
        <taxon>Pleurotaceae</taxon>
        <taxon>Pleurotus</taxon>
    </lineage>
</organism>
<feature type="compositionally biased region" description="Low complexity" evidence="5">
    <location>
        <begin position="112"/>
        <end position="121"/>
    </location>
</feature>
<dbReference type="SUPFAM" id="SSF57667">
    <property type="entry name" value="beta-beta-alpha zinc fingers"/>
    <property type="match status" value="1"/>
</dbReference>